<evidence type="ECO:0000313" key="2">
    <source>
        <dbReference type="Proteomes" id="UP001204851"/>
    </source>
</evidence>
<sequence>MVDRIIATPEALELLRLLKHKHGPHLLFMQSNACCDHSPIYCYKKGEYQVSPHDVLIGAVDGVPYYADRTQHALFQNTQVIISVVQGDRSGDLSLEGTEGVIFRLTSRQLSASECAELA</sequence>
<gene>
    <name evidence="1" type="ORF">M0L44_00565</name>
</gene>
<proteinExistence type="predicted"/>
<dbReference type="RefSeq" id="WP_252767666.1">
    <property type="nucleotide sequence ID" value="NZ_JAMXMC010000001.1"/>
</dbReference>
<dbReference type="Pfam" id="PF05610">
    <property type="entry name" value="DUF779"/>
    <property type="match status" value="1"/>
</dbReference>
<evidence type="ECO:0000313" key="1">
    <source>
        <dbReference type="EMBL" id="MCO5975214.1"/>
    </source>
</evidence>
<organism evidence="1 2">
    <name type="scientific">Ideonella oryzae</name>
    <dbReference type="NCBI Taxonomy" id="2937441"/>
    <lineage>
        <taxon>Bacteria</taxon>
        <taxon>Pseudomonadati</taxon>
        <taxon>Pseudomonadota</taxon>
        <taxon>Betaproteobacteria</taxon>
        <taxon>Burkholderiales</taxon>
        <taxon>Sphaerotilaceae</taxon>
        <taxon>Ideonella</taxon>
    </lineage>
</organism>
<accession>A0ABT1BGZ9</accession>
<name>A0ABT1BGZ9_9BURK</name>
<protein>
    <submittedName>
        <fullName evidence="1">DUF779 domain-containing protein</fullName>
    </submittedName>
</protein>
<dbReference type="InterPro" id="IPR008497">
    <property type="entry name" value="DUF779"/>
</dbReference>
<keyword evidence="2" id="KW-1185">Reference proteome</keyword>
<comment type="caution">
    <text evidence="1">The sequence shown here is derived from an EMBL/GenBank/DDBJ whole genome shotgun (WGS) entry which is preliminary data.</text>
</comment>
<dbReference type="EMBL" id="JAMXMC010000001">
    <property type="protein sequence ID" value="MCO5975214.1"/>
    <property type="molecule type" value="Genomic_DNA"/>
</dbReference>
<reference evidence="1 2" key="1">
    <citation type="submission" date="2022-06" db="EMBL/GenBank/DDBJ databases">
        <title>Ideonella sp. NS12-5 Genome sequencing and assembly.</title>
        <authorList>
            <person name="Jung Y."/>
        </authorList>
    </citation>
    <scope>NUCLEOTIDE SEQUENCE [LARGE SCALE GENOMIC DNA]</scope>
    <source>
        <strain evidence="1 2">NS12-5</strain>
    </source>
</reference>
<dbReference type="Proteomes" id="UP001204851">
    <property type="component" value="Unassembled WGS sequence"/>
</dbReference>